<evidence type="ECO:0000256" key="3">
    <source>
        <dbReference type="SAM" id="Phobius"/>
    </source>
</evidence>
<dbReference type="AlphaFoldDB" id="A0AAU0UR74"/>
<dbReference type="EMBL" id="CP121694">
    <property type="protein sequence ID" value="WRO23058.1"/>
    <property type="molecule type" value="Genomic_DNA"/>
</dbReference>
<evidence type="ECO:0000313" key="5">
    <source>
        <dbReference type="EMBL" id="WRO23058.1"/>
    </source>
</evidence>
<dbReference type="KEGG" id="dbc:MFMK1_002904"/>
<dbReference type="Proteomes" id="UP001329915">
    <property type="component" value="Chromosome"/>
</dbReference>
<evidence type="ECO:0000256" key="2">
    <source>
        <dbReference type="ARBA" id="ARBA00022643"/>
    </source>
</evidence>
<dbReference type="PANTHER" id="PTHR43278:SF2">
    <property type="entry name" value="IRON-SULFUR FLAVOPROTEIN"/>
    <property type="match status" value="1"/>
</dbReference>
<dbReference type="InterPro" id="IPR029039">
    <property type="entry name" value="Flavoprotein-like_sf"/>
</dbReference>
<keyword evidence="3" id="KW-1133">Transmembrane helix</keyword>
<keyword evidence="3" id="KW-0472">Membrane</keyword>
<dbReference type="Pfam" id="PF03358">
    <property type="entry name" value="FMN_red"/>
    <property type="match status" value="1"/>
</dbReference>
<evidence type="ECO:0000313" key="6">
    <source>
        <dbReference type="Proteomes" id="UP001329915"/>
    </source>
</evidence>
<feature type="domain" description="NADPH-dependent FMN reductase-like" evidence="4">
    <location>
        <begin position="3"/>
        <end position="134"/>
    </location>
</feature>
<dbReference type="InterPro" id="IPR051796">
    <property type="entry name" value="ISF_SsuE-like"/>
</dbReference>
<accession>A0AAU0UR74</accession>
<sequence length="204" mass="22708">MAKILAFVGSPRREGNSETLVAEFLKGSENAGAKTELIRLNALDIRLCQACDACAGSGFCVMRDDLRPIYAEIAAAAGLLIMTPIYFGSLSAQTKVFIDRFQCWWHAKYTFKRPFVNKEEKRPAFFMTVGAWKNKSYGQNAADIAKVYFTSINYRLTGELHYTGFDYPGSVAEAPAVLEEVYKAGKDFAREALKTYGAVHRGEE</sequence>
<keyword evidence="2" id="KW-0288">FMN</keyword>
<organism evidence="5 6">
    <name type="scientific">Metallumcola ferriviriculae</name>
    <dbReference type="NCBI Taxonomy" id="3039180"/>
    <lineage>
        <taxon>Bacteria</taxon>
        <taxon>Bacillati</taxon>
        <taxon>Bacillota</taxon>
        <taxon>Clostridia</taxon>
        <taxon>Neomoorellales</taxon>
        <taxon>Desulfitibacteraceae</taxon>
        <taxon>Metallumcola</taxon>
    </lineage>
</organism>
<feature type="transmembrane region" description="Helical" evidence="3">
    <location>
        <begin position="69"/>
        <end position="87"/>
    </location>
</feature>
<dbReference type="Gene3D" id="3.40.50.360">
    <property type="match status" value="1"/>
</dbReference>
<proteinExistence type="predicted"/>
<dbReference type="SUPFAM" id="SSF52218">
    <property type="entry name" value="Flavoproteins"/>
    <property type="match status" value="1"/>
</dbReference>
<reference evidence="5 6" key="1">
    <citation type="submission" date="2023-04" db="EMBL/GenBank/DDBJ databases">
        <authorList>
            <person name="Hsu D."/>
        </authorList>
    </citation>
    <scope>NUCLEOTIDE SEQUENCE [LARGE SCALE GENOMIC DNA]</scope>
    <source>
        <strain evidence="5 6">MK1</strain>
    </source>
</reference>
<keyword evidence="6" id="KW-1185">Reference proteome</keyword>
<dbReference type="PANTHER" id="PTHR43278">
    <property type="entry name" value="NAD(P)H-DEPENDENT FMN-CONTAINING OXIDOREDUCTASE YWQN-RELATED"/>
    <property type="match status" value="1"/>
</dbReference>
<dbReference type="InterPro" id="IPR005025">
    <property type="entry name" value="FMN_Rdtase-like_dom"/>
</dbReference>
<protein>
    <submittedName>
        <fullName evidence="5">Flavodoxin family protein</fullName>
    </submittedName>
</protein>
<dbReference type="GO" id="GO:0016491">
    <property type="term" value="F:oxidoreductase activity"/>
    <property type="evidence" value="ECO:0007669"/>
    <property type="project" value="InterPro"/>
</dbReference>
<evidence type="ECO:0000259" key="4">
    <source>
        <dbReference type="Pfam" id="PF03358"/>
    </source>
</evidence>
<gene>
    <name evidence="5" type="ORF">MFMK1_002904</name>
</gene>
<keyword evidence="1" id="KW-0285">Flavoprotein</keyword>
<keyword evidence="3" id="KW-0812">Transmembrane</keyword>
<evidence type="ECO:0000256" key="1">
    <source>
        <dbReference type="ARBA" id="ARBA00022630"/>
    </source>
</evidence>
<name>A0AAU0UR74_9FIRM</name>
<dbReference type="RefSeq" id="WP_366922446.1">
    <property type="nucleotide sequence ID" value="NZ_CP121694.1"/>
</dbReference>